<dbReference type="InterPro" id="IPR001867">
    <property type="entry name" value="OmpR/PhoB-type_DNA-bd"/>
</dbReference>
<dbReference type="AlphaFoldDB" id="A0A931J9J2"/>
<dbReference type="GO" id="GO:0000160">
    <property type="term" value="P:phosphorelay signal transduction system"/>
    <property type="evidence" value="ECO:0007669"/>
    <property type="project" value="InterPro"/>
</dbReference>
<name>A0A931J9J2_9BURK</name>
<dbReference type="Gene3D" id="1.10.10.10">
    <property type="entry name" value="Winged helix-like DNA-binding domain superfamily/Winged helix DNA-binding domain"/>
    <property type="match status" value="1"/>
</dbReference>
<dbReference type="PROSITE" id="PS51755">
    <property type="entry name" value="OMPR_PHOB"/>
    <property type="match status" value="1"/>
</dbReference>
<dbReference type="Proteomes" id="UP000613266">
    <property type="component" value="Unassembled WGS sequence"/>
</dbReference>
<proteinExistence type="predicted"/>
<accession>A0A931J9J2</accession>
<gene>
    <name evidence="4" type="ORF">I7X39_16860</name>
</gene>
<reference evidence="4" key="1">
    <citation type="submission" date="2020-12" db="EMBL/GenBank/DDBJ databases">
        <title>The genome sequence of Inhella sp. 1Y17.</title>
        <authorList>
            <person name="Liu Y."/>
        </authorList>
    </citation>
    <scope>NUCLEOTIDE SEQUENCE</scope>
    <source>
        <strain evidence="4">1Y17</strain>
    </source>
</reference>
<protein>
    <submittedName>
        <fullName evidence="4">Winged-helix domain-containing protein</fullName>
    </submittedName>
</protein>
<dbReference type="GO" id="GO:0006355">
    <property type="term" value="P:regulation of DNA-templated transcription"/>
    <property type="evidence" value="ECO:0007669"/>
    <property type="project" value="InterPro"/>
</dbReference>
<dbReference type="EMBL" id="JAEDAK010000013">
    <property type="protein sequence ID" value="MBH9578565.1"/>
    <property type="molecule type" value="Genomic_DNA"/>
</dbReference>
<dbReference type="RefSeq" id="WP_198112337.1">
    <property type="nucleotide sequence ID" value="NZ_JAEDAK010000013.1"/>
</dbReference>
<evidence type="ECO:0000256" key="1">
    <source>
        <dbReference type="ARBA" id="ARBA00023125"/>
    </source>
</evidence>
<comment type="caution">
    <text evidence="4">The sequence shown here is derived from an EMBL/GenBank/DDBJ whole genome shotgun (WGS) entry which is preliminary data.</text>
</comment>
<feature type="domain" description="OmpR/PhoB-type" evidence="3">
    <location>
        <begin position="96"/>
        <end position="199"/>
    </location>
</feature>
<evidence type="ECO:0000259" key="3">
    <source>
        <dbReference type="PROSITE" id="PS51755"/>
    </source>
</evidence>
<evidence type="ECO:0000313" key="5">
    <source>
        <dbReference type="Proteomes" id="UP000613266"/>
    </source>
</evidence>
<evidence type="ECO:0000256" key="2">
    <source>
        <dbReference type="PROSITE-ProRule" id="PRU01091"/>
    </source>
</evidence>
<feature type="DNA-binding region" description="OmpR/PhoB-type" evidence="2">
    <location>
        <begin position="96"/>
        <end position="199"/>
    </location>
</feature>
<organism evidence="4 5">
    <name type="scientific">Inhella proteolytica</name>
    <dbReference type="NCBI Taxonomy" id="2795029"/>
    <lineage>
        <taxon>Bacteria</taxon>
        <taxon>Pseudomonadati</taxon>
        <taxon>Pseudomonadota</taxon>
        <taxon>Betaproteobacteria</taxon>
        <taxon>Burkholderiales</taxon>
        <taxon>Sphaerotilaceae</taxon>
        <taxon>Inhella</taxon>
    </lineage>
</organism>
<keyword evidence="1 2" id="KW-0238">DNA-binding</keyword>
<evidence type="ECO:0000313" key="4">
    <source>
        <dbReference type="EMBL" id="MBH9578565.1"/>
    </source>
</evidence>
<dbReference type="Pfam" id="PF00486">
    <property type="entry name" value="Trans_reg_C"/>
    <property type="match status" value="1"/>
</dbReference>
<dbReference type="GO" id="GO:0003677">
    <property type="term" value="F:DNA binding"/>
    <property type="evidence" value="ECO:0007669"/>
    <property type="project" value="UniProtKB-UniRule"/>
</dbReference>
<dbReference type="InterPro" id="IPR016032">
    <property type="entry name" value="Sig_transdc_resp-reg_C-effctor"/>
</dbReference>
<dbReference type="SMART" id="SM00862">
    <property type="entry name" value="Trans_reg_C"/>
    <property type="match status" value="1"/>
</dbReference>
<dbReference type="CDD" id="cd00383">
    <property type="entry name" value="trans_reg_C"/>
    <property type="match status" value="1"/>
</dbReference>
<keyword evidence="5" id="KW-1185">Reference proteome</keyword>
<dbReference type="SUPFAM" id="SSF46894">
    <property type="entry name" value="C-terminal effector domain of the bipartite response regulators"/>
    <property type="match status" value="1"/>
</dbReference>
<sequence>MHPAAPLTLLSVSRADPRLSQLLQAATASGALVAHTSDPSQAQRWLDTLAPDLLLGDPQLLERLHPPPCPVLAWEGDLEQTSRRLAAWLPELCVRPQRIVCGDIEADPQAGVVRLRGGDGLRRQAAIPALELRLLGTLLRRAGRVVSRQELLETVWPAEARPLPRTVDQTVRRLRVGLQPLGLDGRLRSLRGLGYRFDPA</sequence>
<dbReference type="InterPro" id="IPR036388">
    <property type="entry name" value="WH-like_DNA-bd_sf"/>
</dbReference>